<dbReference type="Gene3D" id="3.20.20.70">
    <property type="entry name" value="Aldolase class I"/>
    <property type="match status" value="1"/>
</dbReference>
<dbReference type="Pfam" id="PF02749">
    <property type="entry name" value="QRPTase_N"/>
    <property type="match status" value="1"/>
</dbReference>
<keyword evidence="16" id="KW-1185">Reference proteome</keyword>
<dbReference type="SUPFAM" id="SSF54675">
    <property type="entry name" value="Nicotinate/Quinolinate PRTase N-terminal domain-like"/>
    <property type="match status" value="1"/>
</dbReference>
<evidence type="ECO:0000313" key="15">
    <source>
        <dbReference type="EMBL" id="KAG9067870.1"/>
    </source>
</evidence>
<dbReference type="InterPro" id="IPR013785">
    <property type="entry name" value="Aldolase_TIM"/>
</dbReference>
<dbReference type="GO" id="GO:0004514">
    <property type="term" value="F:nicotinate-nucleotide diphosphorylase (carboxylating) activity"/>
    <property type="evidence" value="ECO:0007669"/>
    <property type="project" value="UniProtKB-EC"/>
</dbReference>
<comment type="similarity">
    <text evidence="3 12">Belongs to the NadC/ModD family.</text>
</comment>
<dbReference type="PIRSF" id="PIRSF006250">
    <property type="entry name" value="NadC_ModD"/>
    <property type="match status" value="1"/>
</dbReference>
<dbReference type="Proteomes" id="UP000707451">
    <property type="component" value="Unassembled WGS sequence"/>
</dbReference>
<evidence type="ECO:0000256" key="6">
    <source>
        <dbReference type="ARBA" id="ARBA00020990"/>
    </source>
</evidence>
<dbReference type="InterPro" id="IPR022412">
    <property type="entry name" value="Quinolinate_PRibosylTrfase_N"/>
</dbReference>
<evidence type="ECO:0000256" key="9">
    <source>
        <dbReference type="ARBA" id="ARBA00022679"/>
    </source>
</evidence>
<evidence type="ECO:0000313" key="16">
    <source>
        <dbReference type="Proteomes" id="UP000707451"/>
    </source>
</evidence>
<dbReference type="Gene3D" id="3.90.1170.20">
    <property type="entry name" value="Quinolinate phosphoribosyl transferase, N-terminal domain"/>
    <property type="match status" value="1"/>
</dbReference>
<reference evidence="15" key="1">
    <citation type="submission" date="2021-06" db="EMBL/GenBank/DDBJ databases">
        <title>Genome Sequence of Mortierella hyaline Strain SCG-10, a Cold-Adapted, Nitrate-Reducing Fungus Isolated from Soil in Minnesota, USA.</title>
        <authorList>
            <person name="Aldossari N."/>
        </authorList>
    </citation>
    <scope>NUCLEOTIDE SEQUENCE</scope>
    <source>
        <strain evidence="15">SCG-10</strain>
    </source>
</reference>
<evidence type="ECO:0000256" key="11">
    <source>
        <dbReference type="ARBA" id="ARBA00047445"/>
    </source>
</evidence>
<comment type="pathway">
    <text evidence="2 12">Cofactor biosynthesis; NAD(+) biosynthesis; nicotinate D-ribonucleotide from quinolinate: step 1/1.</text>
</comment>
<keyword evidence="7 12" id="KW-0662">Pyridine nucleotide biosynthesis</keyword>
<evidence type="ECO:0000256" key="10">
    <source>
        <dbReference type="ARBA" id="ARBA00033102"/>
    </source>
</evidence>
<evidence type="ECO:0000256" key="1">
    <source>
        <dbReference type="ARBA" id="ARBA00003237"/>
    </source>
</evidence>
<name>A0A9P8BTP8_9FUNG</name>
<dbReference type="PANTHER" id="PTHR32179:SF3">
    <property type="entry name" value="NICOTINATE-NUCLEOTIDE PYROPHOSPHORYLASE [CARBOXYLATING]"/>
    <property type="match status" value="1"/>
</dbReference>
<evidence type="ECO:0000256" key="5">
    <source>
        <dbReference type="ARBA" id="ARBA00011944"/>
    </source>
</evidence>
<evidence type="ECO:0000256" key="12">
    <source>
        <dbReference type="PIRNR" id="PIRNR006250"/>
    </source>
</evidence>
<dbReference type="PANTHER" id="PTHR32179">
    <property type="entry name" value="NICOTINATE-NUCLEOTIDE PYROPHOSPHORYLASE [CARBOXYLATING]"/>
    <property type="match status" value="1"/>
</dbReference>
<proteinExistence type="inferred from homology"/>
<comment type="caution">
    <text evidence="15">The sequence shown here is derived from an EMBL/GenBank/DDBJ whole genome shotgun (WGS) entry which is preliminary data.</text>
</comment>
<sequence>MASASPYQNSSLNHLLPPNWKTKITEWLQEDIPSFDYGGYVVGEKETTAILYGKSEGIVAGIPFFTEIFEQLGCRSNTPPLPNITNKQQHSVEWHVKEGEVLKPIQTCAHVYGPVRQILIGERTALNMMARCSGIASQAHRLRILKEKNGFKGVIAGTRKTTPGFRLVEKYGMLVGGADTHRMDLSSMIMLKDNHVWSTGSITAAVQKAKAVGGFALKIEVECRSEEEADEAIAAGADIVMLDNYEGDALKIAAGNIKQRWAAQGRQVLVECSGGVTEQTIESYFCDAIDIISLGSMTQGVSFVDFSLKVQKSA</sequence>
<dbReference type="InterPro" id="IPR002638">
    <property type="entry name" value="Quinolinate_PRibosylTrfase_C"/>
</dbReference>
<evidence type="ECO:0000256" key="3">
    <source>
        <dbReference type="ARBA" id="ARBA00009400"/>
    </source>
</evidence>
<comment type="subunit">
    <text evidence="4 12">Hexamer formed by 3 homodimers.</text>
</comment>
<dbReference type="OrthoDB" id="10067394at2759"/>
<keyword evidence="9 12" id="KW-0808">Transferase</keyword>
<organism evidence="15 16">
    <name type="scientific">Linnemannia hyalina</name>
    <dbReference type="NCBI Taxonomy" id="64524"/>
    <lineage>
        <taxon>Eukaryota</taxon>
        <taxon>Fungi</taxon>
        <taxon>Fungi incertae sedis</taxon>
        <taxon>Mucoromycota</taxon>
        <taxon>Mortierellomycotina</taxon>
        <taxon>Mortierellomycetes</taxon>
        <taxon>Mortierellales</taxon>
        <taxon>Mortierellaceae</taxon>
        <taxon>Linnemannia</taxon>
    </lineage>
</organism>
<evidence type="ECO:0000256" key="8">
    <source>
        <dbReference type="ARBA" id="ARBA00022676"/>
    </source>
</evidence>
<dbReference type="GO" id="GO:0009435">
    <property type="term" value="P:NAD+ biosynthetic process"/>
    <property type="evidence" value="ECO:0007669"/>
    <property type="project" value="InterPro"/>
</dbReference>
<dbReference type="AlphaFoldDB" id="A0A9P8BTP8"/>
<dbReference type="GO" id="GO:0005737">
    <property type="term" value="C:cytoplasm"/>
    <property type="evidence" value="ECO:0007669"/>
    <property type="project" value="TreeGrafter"/>
</dbReference>
<dbReference type="EMBL" id="JAHRHY010000007">
    <property type="protein sequence ID" value="KAG9067870.1"/>
    <property type="molecule type" value="Genomic_DNA"/>
</dbReference>
<dbReference type="InterPro" id="IPR004393">
    <property type="entry name" value="NadC"/>
</dbReference>
<gene>
    <name evidence="15" type="ORF">KI688_011461</name>
</gene>
<dbReference type="FunFam" id="3.20.20.70:FF:000090">
    <property type="entry name" value="Nicotinate-nucleotide pyrophosphorylase [carboxylating]"/>
    <property type="match status" value="1"/>
</dbReference>
<dbReference type="CDD" id="cd01572">
    <property type="entry name" value="QPRTase"/>
    <property type="match status" value="1"/>
</dbReference>
<feature type="domain" description="Quinolinate phosphoribosyl transferase N-terminal" evidence="14">
    <location>
        <begin position="43"/>
        <end position="133"/>
    </location>
</feature>
<evidence type="ECO:0000256" key="2">
    <source>
        <dbReference type="ARBA" id="ARBA00004893"/>
    </source>
</evidence>
<evidence type="ECO:0000259" key="14">
    <source>
        <dbReference type="Pfam" id="PF02749"/>
    </source>
</evidence>
<evidence type="ECO:0000256" key="4">
    <source>
        <dbReference type="ARBA" id="ARBA00011218"/>
    </source>
</evidence>
<dbReference type="NCBIfam" id="TIGR00078">
    <property type="entry name" value="nadC"/>
    <property type="match status" value="1"/>
</dbReference>
<protein>
    <recommendedName>
        <fullName evidence="6 12">Nicotinate-nucleotide pyrophosphorylase [carboxylating]</fullName>
        <ecNumber evidence="5 12">2.4.2.19</ecNumber>
    </recommendedName>
    <alternativeName>
        <fullName evidence="10 12">Quinolinate phosphoribosyltransferase [decarboxylating]</fullName>
    </alternativeName>
</protein>
<dbReference type="Pfam" id="PF01729">
    <property type="entry name" value="QRPTase_C"/>
    <property type="match status" value="1"/>
</dbReference>
<comment type="catalytic activity">
    <reaction evidence="11 12">
        <text>nicotinate beta-D-ribonucleotide + CO2 + diphosphate = quinolinate + 5-phospho-alpha-D-ribose 1-diphosphate + 2 H(+)</text>
        <dbReference type="Rhea" id="RHEA:12733"/>
        <dbReference type="ChEBI" id="CHEBI:15378"/>
        <dbReference type="ChEBI" id="CHEBI:16526"/>
        <dbReference type="ChEBI" id="CHEBI:29959"/>
        <dbReference type="ChEBI" id="CHEBI:33019"/>
        <dbReference type="ChEBI" id="CHEBI:57502"/>
        <dbReference type="ChEBI" id="CHEBI:58017"/>
        <dbReference type="EC" id="2.4.2.19"/>
    </reaction>
</comment>
<accession>A0A9P8BTP8</accession>
<dbReference type="InterPro" id="IPR036068">
    <property type="entry name" value="Nicotinate_pribotase-like_C"/>
</dbReference>
<dbReference type="SUPFAM" id="SSF51690">
    <property type="entry name" value="Nicotinate/Quinolinate PRTase C-terminal domain-like"/>
    <property type="match status" value="1"/>
</dbReference>
<comment type="function">
    <text evidence="1 12">Involved in the catabolism of quinolinic acid (QA).</text>
</comment>
<dbReference type="InterPro" id="IPR037128">
    <property type="entry name" value="Quinolinate_PRibosylTase_N_sf"/>
</dbReference>
<evidence type="ECO:0000256" key="7">
    <source>
        <dbReference type="ARBA" id="ARBA00022642"/>
    </source>
</evidence>
<keyword evidence="8 12" id="KW-0328">Glycosyltransferase</keyword>
<evidence type="ECO:0000259" key="13">
    <source>
        <dbReference type="Pfam" id="PF01729"/>
    </source>
</evidence>
<feature type="domain" description="Quinolinate phosphoribosyl transferase C-terminal" evidence="13">
    <location>
        <begin position="135"/>
        <end position="309"/>
    </location>
</feature>
<dbReference type="GO" id="GO:0034213">
    <property type="term" value="P:quinolinate catabolic process"/>
    <property type="evidence" value="ECO:0007669"/>
    <property type="project" value="TreeGrafter"/>
</dbReference>
<dbReference type="EC" id="2.4.2.19" evidence="5 12"/>
<dbReference type="InterPro" id="IPR027277">
    <property type="entry name" value="NadC/ModD"/>
</dbReference>